<evidence type="ECO:0000313" key="2">
    <source>
        <dbReference type="EMBL" id="SUB59058.1"/>
    </source>
</evidence>
<dbReference type="Pfam" id="PF15919">
    <property type="entry name" value="HicB_lk_antitox"/>
    <property type="match status" value="1"/>
</dbReference>
<accession>A0A379CAA0</accession>
<dbReference type="InterPro" id="IPR031807">
    <property type="entry name" value="HicB-like"/>
</dbReference>
<evidence type="ECO:0000313" key="3">
    <source>
        <dbReference type="Proteomes" id="UP000255417"/>
    </source>
</evidence>
<dbReference type="EMBL" id="UGTA01000001">
    <property type="protein sequence ID" value="SUB59058.1"/>
    <property type="molecule type" value="Genomic_DNA"/>
</dbReference>
<keyword evidence="3" id="KW-1185">Reference proteome</keyword>
<name>A0A379CAA0_9PAST</name>
<dbReference type="AlphaFoldDB" id="A0A379CAA0"/>
<feature type="domain" description="HicB-like antitoxin of toxin-antitoxin system" evidence="1">
    <location>
        <begin position="5"/>
        <end position="135"/>
    </location>
</feature>
<proteinExistence type="predicted"/>
<protein>
    <recommendedName>
        <fullName evidence="1">HicB-like antitoxin of toxin-antitoxin system domain-containing protein</fullName>
    </recommendedName>
</protein>
<organism evidence="2 3">
    <name type="scientific">Phocoenobacter uteri</name>
    <dbReference type="NCBI Taxonomy" id="146806"/>
    <lineage>
        <taxon>Bacteria</taxon>
        <taxon>Pseudomonadati</taxon>
        <taxon>Pseudomonadota</taxon>
        <taxon>Gammaproteobacteria</taxon>
        <taxon>Pasteurellales</taxon>
        <taxon>Pasteurellaceae</taxon>
        <taxon>Phocoenobacter</taxon>
    </lineage>
</organism>
<reference evidence="2 3" key="1">
    <citation type="submission" date="2018-06" db="EMBL/GenBank/DDBJ databases">
        <authorList>
            <consortium name="Pathogen Informatics"/>
            <person name="Doyle S."/>
        </authorList>
    </citation>
    <scope>NUCLEOTIDE SEQUENCE [LARGE SCALE GENOMIC DNA]</scope>
    <source>
        <strain evidence="2 3">NCTC12872</strain>
    </source>
</reference>
<sequence length="144" mass="16590">MLFTIGVETPQDENTAFGMVVPALCNDEYSCFSAADSEGEIIPQVTDAIHTMLELMIDEEFDILSIKDKGFRFYKTLEDYDYCDTWLLIDIDLTAYFGNKKRLNITLPQYLIDRIDSKVTHSDIYRDRSHFLAVASQKELGNRI</sequence>
<dbReference type="Proteomes" id="UP000255417">
    <property type="component" value="Unassembled WGS sequence"/>
</dbReference>
<evidence type="ECO:0000259" key="1">
    <source>
        <dbReference type="Pfam" id="PF15919"/>
    </source>
</evidence>
<gene>
    <name evidence="2" type="ORF">NCTC12872_01033</name>
</gene>
<dbReference type="RefSeq" id="WP_115315554.1">
    <property type="nucleotide sequence ID" value="NZ_LWIF01000001.1"/>
</dbReference>
<dbReference type="OrthoDB" id="9807959at2"/>